<dbReference type="Proteomes" id="UP000485058">
    <property type="component" value="Unassembled WGS sequence"/>
</dbReference>
<feature type="region of interest" description="Disordered" evidence="2">
    <location>
        <begin position="178"/>
        <end position="227"/>
    </location>
</feature>
<evidence type="ECO:0000256" key="1">
    <source>
        <dbReference type="SAM" id="Coils"/>
    </source>
</evidence>
<proteinExistence type="predicted"/>
<feature type="coiled-coil region" evidence="1">
    <location>
        <begin position="23"/>
        <end position="138"/>
    </location>
</feature>
<dbReference type="EMBL" id="BLLF01004346">
    <property type="protein sequence ID" value="GFH29441.1"/>
    <property type="molecule type" value="Genomic_DNA"/>
</dbReference>
<evidence type="ECO:0000313" key="4">
    <source>
        <dbReference type="Proteomes" id="UP000485058"/>
    </source>
</evidence>
<dbReference type="AlphaFoldDB" id="A0A6A0AAX2"/>
<keyword evidence="1" id="KW-0175">Coiled coil</keyword>
<reference evidence="3 4" key="1">
    <citation type="submission" date="2020-02" db="EMBL/GenBank/DDBJ databases">
        <title>Draft genome sequence of Haematococcus lacustris strain NIES-144.</title>
        <authorList>
            <person name="Morimoto D."/>
            <person name="Nakagawa S."/>
            <person name="Yoshida T."/>
            <person name="Sawayama S."/>
        </authorList>
    </citation>
    <scope>NUCLEOTIDE SEQUENCE [LARGE SCALE GENOMIC DNA]</scope>
    <source>
        <strain evidence="3 4">NIES-144</strain>
    </source>
</reference>
<gene>
    <name evidence="3" type="ORF">HaLaN_28095</name>
</gene>
<organism evidence="3 4">
    <name type="scientific">Haematococcus lacustris</name>
    <name type="common">Green alga</name>
    <name type="synonym">Haematococcus pluvialis</name>
    <dbReference type="NCBI Taxonomy" id="44745"/>
    <lineage>
        <taxon>Eukaryota</taxon>
        <taxon>Viridiplantae</taxon>
        <taxon>Chlorophyta</taxon>
        <taxon>core chlorophytes</taxon>
        <taxon>Chlorophyceae</taxon>
        <taxon>CS clade</taxon>
        <taxon>Chlamydomonadales</taxon>
        <taxon>Haematococcaceae</taxon>
        <taxon>Haematococcus</taxon>
    </lineage>
</organism>
<accession>A0A6A0AAX2</accession>
<feature type="compositionally biased region" description="Polar residues" evidence="2">
    <location>
        <begin position="201"/>
        <end position="213"/>
    </location>
</feature>
<evidence type="ECO:0000313" key="3">
    <source>
        <dbReference type="EMBL" id="GFH29441.1"/>
    </source>
</evidence>
<name>A0A6A0AAX2_HAELA</name>
<evidence type="ECO:0000256" key="2">
    <source>
        <dbReference type="SAM" id="MobiDB-lite"/>
    </source>
</evidence>
<feature type="non-terminal residue" evidence="3">
    <location>
        <position position="1"/>
    </location>
</feature>
<protein>
    <submittedName>
        <fullName evidence="3">Uncharacterized protein</fullName>
    </submittedName>
</protein>
<sequence>MFACGTGGLKAQLASQDVRISELQDLLAAERAARAEAATMEAELRGQIDSVQKVSEELQQRVSVYENENAELQASVQQGACQQQQMSELLSDVRQELAASQAETAGLREAKDGLDIMVADLEQRVVRYRKDKIKLLEALKKREQALAAARQVIDMMEASGFYGLPDEECELVESSLPPVADASTPQDGTLAEPAACASPPRSMSNGGSQTATQPPAARCARQSIQPPHAALRASRMQELRASVVNARELLTSHMVGLPASVLSPVRHSAEAHSAQPEWPQITAVDAMPVHKSVAVLRPSQGSLNAELAAGRRGSGGDELVNPLWRAVARDAHRDQVEDDSFVNDIMGSPAHSQRNSIADASSKAGKQLVSVQDVAPCLDVSA</sequence>
<comment type="caution">
    <text evidence="3">The sequence shown here is derived from an EMBL/GenBank/DDBJ whole genome shotgun (WGS) entry which is preliminary data.</text>
</comment>
<keyword evidence="4" id="KW-1185">Reference proteome</keyword>